<dbReference type="PROSITE" id="PS00380">
    <property type="entry name" value="RHODANESE_1"/>
    <property type="match status" value="1"/>
</dbReference>
<evidence type="ECO:0000256" key="2">
    <source>
        <dbReference type="ARBA" id="ARBA00022737"/>
    </source>
</evidence>
<protein>
    <submittedName>
        <fullName evidence="4">Thiosulfate sulfurtransferase</fullName>
    </submittedName>
</protein>
<dbReference type="CDD" id="cd01448">
    <property type="entry name" value="TST_Repeat_1"/>
    <property type="match status" value="1"/>
</dbReference>
<dbReference type="InterPro" id="IPR036873">
    <property type="entry name" value="Rhodanese-like_dom_sf"/>
</dbReference>
<keyword evidence="5" id="KW-1185">Reference proteome</keyword>
<dbReference type="OrthoDB" id="9770030at2"/>
<dbReference type="RefSeq" id="WP_146809567.1">
    <property type="nucleotide sequence ID" value="NZ_BJXX01000069.1"/>
</dbReference>
<dbReference type="InterPro" id="IPR001763">
    <property type="entry name" value="Rhodanese-like_dom"/>
</dbReference>
<dbReference type="GO" id="GO:0004792">
    <property type="term" value="F:thiosulfate-cyanide sulfurtransferase activity"/>
    <property type="evidence" value="ECO:0007669"/>
    <property type="project" value="InterPro"/>
</dbReference>
<dbReference type="PROSITE" id="PS50206">
    <property type="entry name" value="RHODANESE_3"/>
    <property type="match status" value="2"/>
</dbReference>
<reference evidence="4 5" key="1">
    <citation type="submission" date="2019-07" db="EMBL/GenBank/DDBJ databases">
        <title>Whole genome shotgun sequence of Aneurinibacillus danicus NBRC 102444.</title>
        <authorList>
            <person name="Hosoyama A."/>
            <person name="Uohara A."/>
            <person name="Ohji S."/>
            <person name="Ichikawa N."/>
        </authorList>
    </citation>
    <scope>NUCLEOTIDE SEQUENCE [LARGE SCALE GENOMIC DNA]</scope>
    <source>
        <strain evidence="4 5">NBRC 102444</strain>
    </source>
</reference>
<dbReference type="FunFam" id="3.40.250.10:FF:000035">
    <property type="entry name" value="Thiosulfate sulfurtransferase"/>
    <property type="match status" value="1"/>
</dbReference>
<dbReference type="CDD" id="cd01449">
    <property type="entry name" value="TST_Repeat_2"/>
    <property type="match status" value="1"/>
</dbReference>
<accession>A0A511V5S0</accession>
<sequence length="280" mass="31216">MDTLVSVSWLAEHLHDKNIVVADCRFVLGNPDKGREEYEADHIPGAVYFDLEKDLSAPKAEHGGRHPWPDADTFADKLGRAGIDNDTLVVLYDDQKGAMAARAYWVLRYVGHRNAALLDGGYEAWKEAGHSITKEIPERLPATYIPHVQKDWLCGVEDIRRNLGLGEDGAVLIDSRACNRYTGEAETIDPIGGHIPGAVNYDWQAIVDEKGFLKSETALRQRFAELPRDREIIVYCGSGVTACANLFVLERLGYKNAKLYAGSWSDWISYPENEKAKGAR</sequence>
<organism evidence="4 5">
    <name type="scientific">Aneurinibacillus danicus</name>
    <dbReference type="NCBI Taxonomy" id="267746"/>
    <lineage>
        <taxon>Bacteria</taxon>
        <taxon>Bacillati</taxon>
        <taxon>Bacillota</taxon>
        <taxon>Bacilli</taxon>
        <taxon>Bacillales</taxon>
        <taxon>Paenibacillaceae</taxon>
        <taxon>Aneurinibacillus group</taxon>
        <taxon>Aneurinibacillus</taxon>
    </lineage>
</organism>
<keyword evidence="2" id="KW-0677">Repeat</keyword>
<evidence type="ECO:0000313" key="4">
    <source>
        <dbReference type="EMBL" id="GEN34286.1"/>
    </source>
</evidence>
<feature type="domain" description="Rhodanese" evidence="3">
    <location>
        <begin position="166"/>
        <end position="276"/>
    </location>
</feature>
<dbReference type="InterPro" id="IPR001307">
    <property type="entry name" value="Thiosulphate_STrfase_CS"/>
</dbReference>
<evidence type="ECO:0000313" key="5">
    <source>
        <dbReference type="Proteomes" id="UP000321157"/>
    </source>
</evidence>
<dbReference type="PANTHER" id="PTHR11364">
    <property type="entry name" value="THIOSULFATE SULFERTANSFERASE"/>
    <property type="match status" value="1"/>
</dbReference>
<evidence type="ECO:0000259" key="3">
    <source>
        <dbReference type="PROSITE" id="PS50206"/>
    </source>
</evidence>
<feature type="domain" description="Rhodanese" evidence="3">
    <location>
        <begin position="15"/>
        <end position="134"/>
    </location>
</feature>
<dbReference type="SUPFAM" id="SSF52821">
    <property type="entry name" value="Rhodanese/Cell cycle control phosphatase"/>
    <property type="match status" value="2"/>
</dbReference>
<dbReference type="SMART" id="SM00450">
    <property type="entry name" value="RHOD"/>
    <property type="match status" value="2"/>
</dbReference>
<evidence type="ECO:0000256" key="1">
    <source>
        <dbReference type="ARBA" id="ARBA00022679"/>
    </source>
</evidence>
<name>A0A511V5S0_9BACL</name>
<dbReference type="Gene3D" id="3.40.250.10">
    <property type="entry name" value="Rhodanese-like domain"/>
    <property type="match status" value="2"/>
</dbReference>
<dbReference type="InterPro" id="IPR045078">
    <property type="entry name" value="TST/MPST-like"/>
</dbReference>
<dbReference type="Proteomes" id="UP000321157">
    <property type="component" value="Unassembled WGS sequence"/>
</dbReference>
<comment type="caution">
    <text evidence="4">The sequence shown here is derived from an EMBL/GenBank/DDBJ whole genome shotgun (WGS) entry which is preliminary data.</text>
</comment>
<proteinExistence type="predicted"/>
<dbReference type="EMBL" id="BJXX01000069">
    <property type="protein sequence ID" value="GEN34286.1"/>
    <property type="molecule type" value="Genomic_DNA"/>
</dbReference>
<keyword evidence="1 4" id="KW-0808">Transferase</keyword>
<dbReference type="PANTHER" id="PTHR11364:SF27">
    <property type="entry name" value="SULFURTRANSFERASE"/>
    <property type="match status" value="1"/>
</dbReference>
<dbReference type="AlphaFoldDB" id="A0A511V5S0"/>
<gene>
    <name evidence="4" type="ORF">ADA01nite_17460</name>
</gene>
<dbReference type="Pfam" id="PF00581">
    <property type="entry name" value="Rhodanese"/>
    <property type="match status" value="2"/>
</dbReference>